<gene>
    <name evidence="7" type="ORF">BCF44_12440</name>
</gene>
<dbReference type="Pfam" id="PF22633">
    <property type="entry name" value="F5_F8_type_C_2"/>
    <property type="match status" value="1"/>
</dbReference>
<dbReference type="GO" id="GO:0016829">
    <property type="term" value="F:lyase activity"/>
    <property type="evidence" value="ECO:0007669"/>
    <property type="project" value="UniProtKB-KW"/>
</dbReference>
<evidence type="ECO:0000313" key="8">
    <source>
        <dbReference type="Proteomes" id="UP000256269"/>
    </source>
</evidence>
<dbReference type="PANTHER" id="PTHR36453:SF1">
    <property type="entry name" value="RIGHT HANDED BETA HELIX DOMAIN-CONTAINING PROTEIN"/>
    <property type="match status" value="1"/>
</dbReference>
<keyword evidence="7" id="KW-0456">Lyase</keyword>
<keyword evidence="2" id="KW-0106">Calcium</keyword>
<keyword evidence="5" id="KW-0732">Signal</keyword>
<evidence type="ECO:0000259" key="6">
    <source>
        <dbReference type="SMART" id="SM00607"/>
    </source>
</evidence>
<dbReference type="SMART" id="SM00607">
    <property type="entry name" value="FTP"/>
    <property type="match status" value="1"/>
</dbReference>
<dbReference type="RefSeq" id="WP_116181162.1">
    <property type="nucleotide sequence ID" value="NZ_CP144375.1"/>
</dbReference>
<keyword evidence="1" id="KW-0479">Metal-binding</keyword>
<evidence type="ECO:0000313" key="7">
    <source>
        <dbReference type="EMBL" id="REH29613.1"/>
    </source>
</evidence>
<dbReference type="Proteomes" id="UP000256269">
    <property type="component" value="Unassembled WGS sequence"/>
</dbReference>
<evidence type="ECO:0000256" key="2">
    <source>
        <dbReference type="ARBA" id="ARBA00022837"/>
    </source>
</evidence>
<dbReference type="EMBL" id="QUNO01000024">
    <property type="protein sequence ID" value="REH29613.1"/>
    <property type="molecule type" value="Genomic_DNA"/>
</dbReference>
<dbReference type="SUPFAM" id="SSF51126">
    <property type="entry name" value="Pectin lyase-like"/>
    <property type="match status" value="1"/>
</dbReference>
<organism evidence="7 8">
    <name type="scientific">Kutzneria buriramensis</name>
    <dbReference type="NCBI Taxonomy" id="1045776"/>
    <lineage>
        <taxon>Bacteria</taxon>
        <taxon>Bacillati</taxon>
        <taxon>Actinomycetota</taxon>
        <taxon>Actinomycetes</taxon>
        <taxon>Pseudonocardiales</taxon>
        <taxon>Pseudonocardiaceae</taxon>
        <taxon>Kutzneria</taxon>
    </lineage>
</organism>
<evidence type="ECO:0000256" key="1">
    <source>
        <dbReference type="ARBA" id="ARBA00022723"/>
    </source>
</evidence>
<comment type="caution">
    <text evidence="7">The sequence shown here is derived from an EMBL/GenBank/DDBJ whole genome shotgun (WGS) entry which is preliminary data.</text>
</comment>
<evidence type="ECO:0000256" key="3">
    <source>
        <dbReference type="ARBA" id="ARBA00023157"/>
    </source>
</evidence>
<protein>
    <submittedName>
        <fullName evidence="7">Parallel beta helix pectate lyase-like protein</fullName>
    </submittedName>
</protein>
<dbReference type="Gene3D" id="2.160.20.10">
    <property type="entry name" value="Single-stranded right-handed beta-helix, Pectin lyase-like"/>
    <property type="match status" value="2"/>
</dbReference>
<dbReference type="AlphaFoldDB" id="A0A3E0GVS6"/>
<dbReference type="SMART" id="SM00710">
    <property type="entry name" value="PbH1"/>
    <property type="match status" value="6"/>
</dbReference>
<evidence type="ECO:0000256" key="5">
    <source>
        <dbReference type="SAM" id="SignalP"/>
    </source>
</evidence>
<evidence type="ECO:0000256" key="4">
    <source>
        <dbReference type="SAM" id="MobiDB-lite"/>
    </source>
</evidence>
<dbReference type="SUPFAM" id="SSF49785">
    <property type="entry name" value="Galactose-binding domain-like"/>
    <property type="match status" value="2"/>
</dbReference>
<dbReference type="InterPro" id="IPR011050">
    <property type="entry name" value="Pectin_lyase_fold/virulence"/>
</dbReference>
<reference evidence="7 8" key="1">
    <citation type="submission" date="2018-08" db="EMBL/GenBank/DDBJ databases">
        <title>Genomic Encyclopedia of Archaeal and Bacterial Type Strains, Phase II (KMG-II): from individual species to whole genera.</title>
        <authorList>
            <person name="Goeker M."/>
        </authorList>
    </citation>
    <scope>NUCLEOTIDE SEQUENCE [LARGE SCALE GENOMIC DNA]</scope>
    <source>
        <strain evidence="7 8">DSM 45791</strain>
    </source>
</reference>
<feature type="region of interest" description="Disordered" evidence="4">
    <location>
        <begin position="221"/>
        <end position="245"/>
    </location>
</feature>
<feature type="signal peptide" evidence="5">
    <location>
        <begin position="1"/>
        <end position="32"/>
    </location>
</feature>
<name>A0A3E0GVS6_9PSEU</name>
<keyword evidence="3" id="KW-1015">Disulfide bond</keyword>
<feature type="domain" description="Fucolectin tachylectin-4 pentraxin-1" evidence="6">
    <location>
        <begin position="826"/>
        <end position="972"/>
    </location>
</feature>
<dbReference type="SUPFAM" id="SSF81296">
    <property type="entry name" value="E set domains"/>
    <property type="match status" value="1"/>
</dbReference>
<dbReference type="InterPro" id="IPR006585">
    <property type="entry name" value="FTP1"/>
</dbReference>
<dbReference type="PANTHER" id="PTHR36453">
    <property type="entry name" value="SECRETED PROTEIN-RELATED"/>
    <property type="match status" value="1"/>
</dbReference>
<feature type="region of interest" description="Disordered" evidence="4">
    <location>
        <begin position="918"/>
        <end position="939"/>
    </location>
</feature>
<accession>A0A3E0GVS6</accession>
<dbReference type="Gene3D" id="2.60.120.260">
    <property type="entry name" value="Galactose-binding domain-like"/>
    <property type="match status" value="2"/>
</dbReference>
<proteinExistence type="predicted"/>
<dbReference type="InterPro" id="IPR006626">
    <property type="entry name" value="PbH1"/>
</dbReference>
<dbReference type="OrthoDB" id="9808066at2"/>
<dbReference type="InterPro" id="IPR014756">
    <property type="entry name" value="Ig_E-set"/>
</dbReference>
<dbReference type="InterPro" id="IPR012334">
    <property type="entry name" value="Pectin_lyas_fold"/>
</dbReference>
<feature type="chain" id="PRO_5017693394" evidence="5">
    <location>
        <begin position="33"/>
        <end position="972"/>
    </location>
</feature>
<keyword evidence="8" id="KW-1185">Reference proteome</keyword>
<dbReference type="InterPro" id="IPR008979">
    <property type="entry name" value="Galactose-bd-like_sf"/>
</dbReference>
<dbReference type="GO" id="GO:0046872">
    <property type="term" value="F:metal ion binding"/>
    <property type="evidence" value="ECO:0007669"/>
    <property type="project" value="UniProtKB-KW"/>
</dbReference>
<sequence length="972" mass="101844">MARQVLKAARGLVGVVGLAAAALVVAPTPAQAEIQAVYAAPDGHGQACTSRQPCSIVQAKNAAARRTAYGRDVTVLLAGGTYQLTAPLTFGPGDSGVDGKRVTWTAAPGAHPVLSGGTTITGWRQDTGDLWSAPVPADLNTRQLYADGTRIPRSSGSSPVALTQTAGGFTAADGTLATWRNPSDIEFVFDGGHGAWTQPLCDVATISGTAITMKQPCWSNMDLPSTPTAPDGDNPSGGFPALDKSATPTRIENAYELLSPGTWYLDRTHHTVYYDPRPGENPATMHFVAPVLEQLITTSSTADNPLHDITFSGITFAYTTWLTPSGDNGFPEMQANMYVEGVNGANSQGLCQYVSPAGSCPFAAWSRPPAAVDLVGTRNVRITGDTFTHLGAAGLGTYHGARSDVLSGNEIDDVSGNGIEFGTTDDPQPTAFATDLAAGRRAIHHGSWWQVDLGSVQPLWQTRITATDLGDFWVFVSTTPIDGSQPPQRIAARPGVWSSHQNGAAVVPTDTQGRYVTIVGAGTPAKVAVTSGAEISVDNTISDNYIHDTGVEYTGAAGIWGGYARRTTVSHNEIGNLPYSGISYGWAGWHTNATTPDTNPNIQADNVIADNVIYDVMGVRHDGAPIYTNGPQGQSLAHGLTVRGNVTFANKQSSFAVYNDEGGAYITIDGNAQYVDGGSFNGGCSTIGHIVVKNSYRVGALNNYFCDNVGTDFVDGGGNTLIPYNPGPGVIPNTALATAGLEPPFRHLSTAPAVLAVSPITDHQVLVSGRGFAPNAAVTINGVKATSTVHIGPNHLTAVLPDSVYDGYVQVGASPIGDAAYTYDPSRNIAQGKAATQSSTAFGAPPANAVDGNTNGSYFAGSLSHTDYDQYAWWQVDLGASQSIAGINLWNRTDCCADRATDYWVFVSDTPFDHSLPPAQQAARPGVWSSHQPGAMGRPTRLPVGASGRYVMVQLAGTNYLALAEVQVFRTP</sequence>